<evidence type="ECO:0000256" key="6">
    <source>
        <dbReference type="ARBA" id="ARBA00023136"/>
    </source>
</evidence>
<dbReference type="Proteomes" id="UP001163328">
    <property type="component" value="Chromosome"/>
</dbReference>
<evidence type="ECO:0000313" key="10">
    <source>
        <dbReference type="Proteomes" id="UP001163328"/>
    </source>
</evidence>
<accession>A0ABY6M2Z4</accession>
<keyword evidence="5" id="KW-0812">Transmembrane</keyword>
<feature type="chain" id="PRO_5046486923" evidence="8">
    <location>
        <begin position="21"/>
        <end position="434"/>
    </location>
</feature>
<organism evidence="9 10">
    <name type="scientific">Flavobacterium agricola</name>
    <dbReference type="NCBI Taxonomy" id="2870839"/>
    <lineage>
        <taxon>Bacteria</taxon>
        <taxon>Pseudomonadati</taxon>
        <taxon>Bacteroidota</taxon>
        <taxon>Flavobacteriia</taxon>
        <taxon>Flavobacteriales</taxon>
        <taxon>Flavobacteriaceae</taxon>
        <taxon>Flavobacterium</taxon>
    </lineage>
</organism>
<evidence type="ECO:0000256" key="3">
    <source>
        <dbReference type="ARBA" id="ARBA00022448"/>
    </source>
</evidence>
<gene>
    <name evidence="9" type="ORF">K5I29_01920</name>
</gene>
<evidence type="ECO:0000256" key="1">
    <source>
        <dbReference type="ARBA" id="ARBA00004442"/>
    </source>
</evidence>
<name>A0ABY6M2Z4_9FLAO</name>
<reference evidence="9" key="1">
    <citation type="submission" date="2021-08" db="EMBL/GenBank/DDBJ databases">
        <title>Flavobacterium sp. strain CC-SYL302.</title>
        <authorList>
            <person name="Lin S.-Y."/>
            <person name="Lee T.-H."/>
            <person name="Young C.-C."/>
        </authorList>
    </citation>
    <scope>NUCLEOTIDE SEQUENCE</scope>
    <source>
        <strain evidence="9">CC-SYL302</strain>
    </source>
</reference>
<evidence type="ECO:0000313" key="9">
    <source>
        <dbReference type="EMBL" id="UYW01708.1"/>
    </source>
</evidence>
<feature type="signal peptide" evidence="8">
    <location>
        <begin position="1"/>
        <end position="20"/>
    </location>
</feature>
<evidence type="ECO:0000256" key="4">
    <source>
        <dbReference type="ARBA" id="ARBA00022452"/>
    </source>
</evidence>
<evidence type="ECO:0000256" key="5">
    <source>
        <dbReference type="ARBA" id="ARBA00022692"/>
    </source>
</evidence>
<dbReference type="InterPro" id="IPR003423">
    <property type="entry name" value="OMP_efflux"/>
</dbReference>
<dbReference type="InterPro" id="IPR051906">
    <property type="entry name" value="TolC-like"/>
</dbReference>
<dbReference type="EMBL" id="CP081495">
    <property type="protein sequence ID" value="UYW01708.1"/>
    <property type="molecule type" value="Genomic_DNA"/>
</dbReference>
<keyword evidence="10" id="KW-1185">Reference proteome</keyword>
<proteinExistence type="inferred from homology"/>
<dbReference type="Pfam" id="PF02321">
    <property type="entry name" value="OEP"/>
    <property type="match status" value="2"/>
</dbReference>
<comment type="similarity">
    <text evidence="2">Belongs to the outer membrane factor (OMF) (TC 1.B.17) family.</text>
</comment>
<keyword evidence="3" id="KW-0813">Transport</keyword>
<dbReference type="PANTHER" id="PTHR30026">
    <property type="entry name" value="OUTER MEMBRANE PROTEIN TOLC"/>
    <property type="match status" value="1"/>
</dbReference>
<protein>
    <submittedName>
        <fullName evidence="9">TolC family protein</fullName>
    </submittedName>
</protein>
<dbReference type="SUPFAM" id="SSF56954">
    <property type="entry name" value="Outer membrane efflux proteins (OEP)"/>
    <property type="match status" value="1"/>
</dbReference>
<comment type="subcellular location">
    <subcellularLocation>
        <location evidence="1">Cell outer membrane</location>
    </subcellularLocation>
</comment>
<sequence length="434" mass="49110">MKKLYIFITTLALGSFTSYAQELLTIKDAVAIALSQNYDIQLSQNDKNITAESVSIGAAGFLPNLTANLTQNNSVMNSEQTQSSGVVRSLKNAKNNNLSYGVSLGWTVFDGLDMFKRYDILKETDNFQEAQFKQAVLETISLVMVNYYNIVEQTNVHKALESVKEISLERYNIAEARFKIGKASKLEVLNAQVNLNEDESNLIRQVNTIQSLKIQLNRLLARELATNFEVEKEMSYDELLTYTDLYETAMQQNPEIMKIEISRRLAELNLQQVKAKRYPTVRVNAGYNFNESESSLGFTTHANSHGFNYGLAVSMNLFDGLTQHRNERIAKINIESMDLRVKNQNEQLSTLLLTAFNNFQTFQSLVKVEENNVGLAKNSLDITNDKFKIGTVSSVEFRDSQENYINAVSRYNAALLDTKLAEIELKQIMGKLDI</sequence>
<keyword evidence="7" id="KW-0998">Cell outer membrane</keyword>
<evidence type="ECO:0000256" key="8">
    <source>
        <dbReference type="SAM" id="SignalP"/>
    </source>
</evidence>
<dbReference type="RefSeq" id="WP_264434179.1">
    <property type="nucleotide sequence ID" value="NZ_CP081495.1"/>
</dbReference>
<keyword evidence="4" id="KW-1134">Transmembrane beta strand</keyword>
<dbReference type="Gene3D" id="1.20.1600.10">
    <property type="entry name" value="Outer membrane efflux proteins (OEP)"/>
    <property type="match status" value="1"/>
</dbReference>
<dbReference type="PANTHER" id="PTHR30026:SF20">
    <property type="entry name" value="OUTER MEMBRANE PROTEIN TOLC"/>
    <property type="match status" value="1"/>
</dbReference>
<evidence type="ECO:0000256" key="7">
    <source>
        <dbReference type="ARBA" id="ARBA00023237"/>
    </source>
</evidence>
<keyword evidence="6" id="KW-0472">Membrane</keyword>
<evidence type="ECO:0000256" key="2">
    <source>
        <dbReference type="ARBA" id="ARBA00007613"/>
    </source>
</evidence>
<keyword evidence="8" id="KW-0732">Signal</keyword>